<feature type="region of interest" description="Disordered" evidence="4">
    <location>
        <begin position="900"/>
        <end position="940"/>
    </location>
</feature>
<dbReference type="Pfam" id="PF00271">
    <property type="entry name" value="Helicase_C"/>
    <property type="match status" value="1"/>
</dbReference>
<dbReference type="InterPro" id="IPR050628">
    <property type="entry name" value="SNF2_RAD54_helicase_TF"/>
</dbReference>
<gene>
    <name evidence="6" type="ORF">GRF29_19g2860461</name>
</gene>
<dbReference type="CDD" id="cd18793">
    <property type="entry name" value="SF2_C_SNF"/>
    <property type="match status" value="1"/>
</dbReference>
<dbReference type="GO" id="GO:0006281">
    <property type="term" value="P:DNA repair"/>
    <property type="evidence" value="ECO:0007669"/>
    <property type="project" value="TreeGrafter"/>
</dbReference>
<dbReference type="EMBL" id="WVTA01000003">
    <property type="protein sequence ID" value="KAK3215298.1"/>
    <property type="molecule type" value="Genomic_DNA"/>
</dbReference>
<dbReference type="InterPro" id="IPR014001">
    <property type="entry name" value="Helicase_ATP-bd"/>
</dbReference>
<feature type="compositionally biased region" description="Polar residues" evidence="4">
    <location>
        <begin position="1227"/>
        <end position="1238"/>
    </location>
</feature>
<evidence type="ECO:0000256" key="2">
    <source>
        <dbReference type="ARBA" id="ARBA00022801"/>
    </source>
</evidence>
<keyword evidence="2" id="KW-0378">Hydrolase</keyword>
<evidence type="ECO:0000313" key="6">
    <source>
        <dbReference type="EMBL" id="KAK3215298.1"/>
    </source>
</evidence>
<evidence type="ECO:0000256" key="3">
    <source>
        <dbReference type="ARBA" id="ARBA00022840"/>
    </source>
</evidence>
<dbReference type="InterPro" id="IPR049730">
    <property type="entry name" value="SNF2/RAD54-like_C"/>
</dbReference>
<comment type="caution">
    <text evidence="6">The sequence shown here is derived from an EMBL/GenBank/DDBJ whole genome shotgun (WGS) entry which is preliminary data.</text>
</comment>
<keyword evidence="1" id="KW-0547">Nucleotide-binding</keyword>
<dbReference type="SUPFAM" id="SSF52540">
    <property type="entry name" value="P-loop containing nucleoside triphosphate hydrolases"/>
    <property type="match status" value="2"/>
</dbReference>
<evidence type="ECO:0000259" key="5">
    <source>
        <dbReference type="PROSITE" id="PS51194"/>
    </source>
</evidence>
<dbReference type="InterPro" id="IPR000330">
    <property type="entry name" value="SNF2_N"/>
</dbReference>
<dbReference type="SMART" id="SM00487">
    <property type="entry name" value="DEXDc"/>
    <property type="match status" value="1"/>
</dbReference>
<dbReference type="PANTHER" id="PTHR45626">
    <property type="entry name" value="TRANSCRIPTION TERMINATION FACTOR 2-RELATED"/>
    <property type="match status" value="1"/>
</dbReference>
<feature type="compositionally biased region" description="Polar residues" evidence="4">
    <location>
        <begin position="919"/>
        <end position="934"/>
    </location>
</feature>
<keyword evidence="7" id="KW-1185">Reference proteome</keyword>
<feature type="domain" description="Helicase C-terminal" evidence="5">
    <location>
        <begin position="970"/>
        <end position="1125"/>
    </location>
</feature>
<keyword evidence="3" id="KW-0067">ATP-binding</keyword>
<reference evidence="6 7" key="1">
    <citation type="submission" date="2021-02" db="EMBL/GenBank/DDBJ databases">
        <title>Genome assembly of Pseudopithomyces chartarum.</title>
        <authorList>
            <person name="Jauregui R."/>
            <person name="Singh J."/>
            <person name="Voisey C."/>
        </authorList>
    </citation>
    <scope>NUCLEOTIDE SEQUENCE [LARGE SCALE GENOMIC DNA]</scope>
    <source>
        <strain evidence="6 7">AGR01</strain>
    </source>
</reference>
<dbReference type="InterPro" id="IPR027417">
    <property type="entry name" value="P-loop_NTPase"/>
</dbReference>
<evidence type="ECO:0000256" key="1">
    <source>
        <dbReference type="ARBA" id="ARBA00022741"/>
    </source>
</evidence>
<dbReference type="Pfam" id="PF00176">
    <property type="entry name" value="SNF2-rel_dom"/>
    <property type="match status" value="1"/>
</dbReference>
<protein>
    <recommendedName>
        <fullName evidence="5">Helicase C-terminal domain-containing protein</fullName>
    </recommendedName>
</protein>
<dbReference type="InterPro" id="IPR001650">
    <property type="entry name" value="Helicase_C-like"/>
</dbReference>
<dbReference type="AlphaFoldDB" id="A0AAN6M3U5"/>
<feature type="compositionally biased region" description="Polar residues" evidence="4">
    <location>
        <begin position="900"/>
        <end position="911"/>
    </location>
</feature>
<dbReference type="Gene3D" id="3.40.50.300">
    <property type="entry name" value="P-loop containing nucleotide triphosphate hydrolases"/>
    <property type="match status" value="2"/>
</dbReference>
<dbReference type="GO" id="GO:0005524">
    <property type="term" value="F:ATP binding"/>
    <property type="evidence" value="ECO:0007669"/>
    <property type="project" value="UniProtKB-KW"/>
</dbReference>
<name>A0AAN6M3U5_9PLEO</name>
<organism evidence="6 7">
    <name type="scientific">Pseudopithomyces chartarum</name>
    <dbReference type="NCBI Taxonomy" id="1892770"/>
    <lineage>
        <taxon>Eukaryota</taxon>
        <taxon>Fungi</taxon>
        <taxon>Dikarya</taxon>
        <taxon>Ascomycota</taxon>
        <taxon>Pezizomycotina</taxon>
        <taxon>Dothideomycetes</taxon>
        <taxon>Pleosporomycetidae</taxon>
        <taxon>Pleosporales</taxon>
        <taxon>Massarineae</taxon>
        <taxon>Didymosphaeriaceae</taxon>
        <taxon>Pseudopithomyces</taxon>
    </lineage>
</organism>
<accession>A0AAN6M3U5</accession>
<dbReference type="GO" id="GO:0008094">
    <property type="term" value="F:ATP-dependent activity, acting on DNA"/>
    <property type="evidence" value="ECO:0007669"/>
    <property type="project" value="TreeGrafter"/>
</dbReference>
<sequence length="1248" mass="140596">MDLSINTTPVTTPPTSVSSEKYELEAKLQDLKKYIALGCLHLDHAFPSSRPVEENDWAELSYPDLPEEPRELIGNEAARLLEARWIRMFIQQFEPMIKTPIARIYLLPEDWGRKFIDRTSRNLKAALRNLLPQLDVSTEAWLGHHSPSTVQRFDPWATADDASLFYLFNRLPSPAPVPETIKSRYSRRAVEDLLDSVTIDPTEDLDYRPIPGLKSRLYPYQARSASLMIQREAAPRLQLDPRFDVRQSPDGETFYFGARDGSFVKEPKFYEANRGGILAETMGLGKTIICLSVILATKGHLPQIPAAYQTATRTRSRVGSLKEMAASILGRYSIPAKEELDQWEAYGDIDLHDVKQILQKHTPYYEIPPNIPRMNRNTTIAPPRQLAMCTGTIVVVPRNLLHQWQSEIRKHLIKDSLKILIVDTVPKRAKKSSTLKADDEYAMDFVSDLPPPTKLMEYNIVLFTRNRFEQEIQDGADEKGSSNIPDCTCKGQVYESPLMKVHWLRIIIDEGHHFSSSVSNAVLVSKQLQAERRWIVSGTPAKDLVGVEVDSATMEDGSTDARLSRELAIEQRKAFNLDDENIKAAKALGTLASNFLMVRPWADSGSERRLDWEDYIYRHEHLQRKTYSGFSACFRRTLEGMVVKTRPEDVERDIKLPAKHHRVVYLKPCWFDKMVQNLFVQVLRANAITSERSDVDYLFHKNSVKSRHSLIRNLRQSNFTWTGFSVDDVVNTLETSRQYLAKQDKNCSAEDKYSIRESCQMISSLMVSESWKALSKAHEVGIAVENWPSDSEETFALSHPEKPTMLGITQLLLGQSHVDHQILSPNPSGGLDAVGKAAKAKLEEIQKVELETKRKEDKAAESDHMLKVGVPSSAVGTSPLTSRRASAMATKALPMKFDTVQSKKNMNQIPTSVEDREQSATYPSDVTTQEQPKSPTIPRKRKMTLSDELAELPEDSLLRKTSIIGTTSAKLSYIVTKVVRHAPTSKILIFYDGDNTAFYLAQALEMLYINHRIYARTLDNPTRSAYVALFNSDPDIRVLLIDVACGALGLNLNAANIVLIVNPINRPGIEAQAIKRAHRIGQTKEVFVETLILEGTMEEQIFKKAKSMTRQQHVEAKELEDDAGIANIIQNAQILTIEPGESEGLAMFAKLDVPQQVFGRPGRDKYQHYLGRKEEKKKAHKKAKMRRDDKDMKQEIDLTVSTAERPATEGVMPPPEAAVSNGRLNLEGSSTTASQPITLSIFGGPPAY</sequence>
<feature type="region of interest" description="Disordered" evidence="4">
    <location>
        <begin position="1205"/>
        <end position="1248"/>
    </location>
</feature>
<proteinExistence type="predicted"/>
<evidence type="ECO:0000313" key="7">
    <source>
        <dbReference type="Proteomes" id="UP001280581"/>
    </source>
</evidence>
<dbReference type="CDD" id="cd18008">
    <property type="entry name" value="DEXDc_SHPRH-like"/>
    <property type="match status" value="1"/>
</dbReference>
<evidence type="ECO:0000256" key="4">
    <source>
        <dbReference type="SAM" id="MobiDB-lite"/>
    </source>
</evidence>
<dbReference type="GO" id="GO:0005634">
    <property type="term" value="C:nucleus"/>
    <property type="evidence" value="ECO:0007669"/>
    <property type="project" value="TreeGrafter"/>
</dbReference>
<dbReference type="PANTHER" id="PTHR45626:SF51">
    <property type="entry name" value="SNF2-RELATED DOMAIN-CONTAINING PROTEIN"/>
    <property type="match status" value="1"/>
</dbReference>
<dbReference type="PROSITE" id="PS51194">
    <property type="entry name" value="HELICASE_CTER"/>
    <property type="match status" value="1"/>
</dbReference>
<dbReference type="GO" id="GO:0016787">
    <property type="term" value="F:hydrolase activity"/>
    <property type="evidence" value="ECO:0007669"/>
    <property type="project" value="UniProtKB-KW"/>
</dbReference>
<dbReference type="Proteomes" id="UP001280581">
    <property type="component" value="Unassembled WGS sequence"/>
</dbReference>